<proteinExistence type="predicted"/>
<protein>
    <submittedName>
        <fullName evidence="2">Inovirus-type Gp2 protein</fullName>
    </submittedName>
</protein>
<dbReference type="InterPro" id="IPR057271">
    <property type="entry name" value="YagK_YfjJ_C"/>
</dbReference>
<organism evidence="2 3">
    <name type="scientific">Vibrio navarrensis</name>
    <dbReference type="NCBI Taxonomy" id="29495"/>
    <lineage>
        <taxon>Bacteria</taxon>
        <taxon>Pseudomonadati</taxon>
        <taxon>Pseudomonadota</taxon>
        <taxon>Gammaproteobacteria</taxon>
        <taxon>Vibrionales</taxon>
        <taxon>Vibrionaceae</taxon>
        <taxon>Vibrio</taxon>
    </lineage>
</organism>
<name>A0AAJ4I8A9_9VIBR</name>
<sequence length="203" mass="23926">MDKNYHITTGNYLDYELHPSKTYITEYLDKLNYIIEEITTQYKRVLYVRFDLRFQQQGEYDGKAISEFFAKLNNILKSKKYNQTNAKYFWVREIDTSSKPHYHCLLLLDYNKTRYAGFPNGYKAAGLMKTVNEIWCGILNTQETALVNLCDSNPNFNFINRNEPESKKAIFTHCAYLCKFETKAFNISGKNIGHSQIKHIHQK</sequence>
<dbReference type="AlphaFoldDB" id="A0AAJ4I8A9"/>
<dbReference type="RefSeq" id="WP_337970606.1">
    <property type="nucleotide sequence ID" value="NZ_CP065217.1"/>
</dbReference>
<dbReference type="Proteomes" id="UP000594435">
    <property type="component" value="Chromosome 1"/>
</dbReference>
<accession>A0AAJ4I8A9</accession>
<feature type="domain" description="YagK/YfjJ C-terminal" evidence="1">
    <location>
        <begin position="40"/>
        <end position="195"/>
    </location>
</feature>
<evidence type="ECO:0000313" key="2">
    <source>
        <dbReference type="EMBL" id="QPL52200.1"/>
    </source>
</evidence>
<reference evidence="2 3" key="1">
    <citation type="submission" date="2020-11" db="EMBL/GenBank/DDBJ databases">
        <title>Complete and Circularized Genome Assembly of a human isolate of Vibrio navarrensis biotype pommerensis with MiSeq and MinION Sequence Data.</title>
        <authorList>
            <person name="Schwartz K."/>
            <person name="Borowiak M."/>
            <person name="Deneke C."/>
            <person name="Balau V."/>
            <person name="Metelmann C."/>
            <person name="Strauch E."/>
        </authorList>
    </citation>
    <scope>NUCLEOTIDE SEQUENCE [LARGE SCALE GENOMIC DNA]</scope>
    <source>
        <strain evidence="2 3">20-VB00237</strain>
    </source>
</reference>
<dbReference type="EMBL" id="CP065217">
    <property type="protein sequence ID" value="QPL52200.1"/>
    <property type="molecule type" value="Genomic_DNA"/>
</dbReference>
<dbReference type="Pfam" id="PF11726">
    <property type="entry name" value="YagK_YfjJ_C"/>
    <property type="match status" value="1"/>
</dbReference>
<evidence type="ECO:0000259" key="1">
    <source>
        <dbReference type="Pfam" id="PF11726"/>
    </source>
</evidence>
<gene>
    <name evidence="2" type="ORF">I3X05_08715</name>
</gene>
<evidence type="ECO:0000313" key="3">
    <source>
        <dbReference type="Proteomes" id="UP000594435"/>
    </source>
</evidence>